<evidence type="ECO:0000313" key="10">
    <source>
        <dbReference type="Proteomes" id="UP000322530"/>
    </source>
</evidence>
<keyword evidence="5 7" id="KW-1133">Transmembrane helix</keyword>
<comment type="subcellular location">
    <subcellularLocation>
        <location evidence="1 7">Cell membrane</location>
        <topology evidence="1 7">Multi-pass membrane protein</topology>
    </subcellularLocation>
</comment>
<dbReference type="InterPro" id="IPR051393">
    <property type="entry name" value="ABC_transporter_permease"/>
</dbReference>
<dbReference type="Pfam" id="PF00528">
    <property type="entry name" value="BPD_transp_1"/>
    <property type="match status" value="1"/>
</dbReference>
<evidence type="ECO:0000256" key="3">
    <source>
        <dbReference type="ARBA" id="ARBA00022475"/>
    </source>
</evidence>
<feature type="transmembrane region" description="Helical" evidence="7">
    <location>
        <begin position="109"/>
        <end position="131"/>
    </location>
</feature>
<gene>
    <name evidence="9" type="ORF">KDI_10970</name>
</gene>
<evidence type="ECO:0000256" key="6">
    <source>
        <dbReference type="ARBA" id="ARBA00023136"/>
    </source>
</evidence>
<feature type="transmembrane region" description="Helical" evidence="7">
    <location>
        <begin position="244"/>
        <end position="264"/>
    </location>
</feature>
<dbReference type="SUPFAM" id="SSF161098">
    <property type="entry name" value="MetI-like"/>
    <property type="match status" value="1"/>
</dbReference>
<evidence type="ECO:0000256" key="5">
    <source>
        <dbReference type="ARBA" id="ARBA00022989"/>
    </source>
</evidence>
<feature type="transmembrane region" description="Helical" evidence="7">
    <location>
        <begin position="143"/>
        <end position="164"/>
    </location>
</feature>
<name>A0A5A5T919_9CHLR</name>
<evidence type="ECO:0000256" key="2">
    <source>
        <dbReference type="ARBA" id="ARBA00022448"/>
    </source>
</evidence>
<feature type="transmembrane region" description="Helical" evidence="7">
    <location>
        <begin position="296"/>
        <end position="316"/>
    </location>
</feature>
<reference evidence="9 10" key="1">
    <citation type="submission" date="2019-01" db="EMBL/GenBank/DDBJ databases">
        <title>Draft genome sequence of Dictyobacter sp. Uno17.</title>
        <authorList>
            <person name="Wang C.M."/>
            <person name="Zheng Y."/>
            <person name="Sakai Y."/>
            <person name="Abe K."/>
            <person name="Yokota A."/>
            <person name="Yabe S."/>
        </authorList>
    </citation>
    <scope>NUCLEOTIDE SEQUENCE [LARGE SCALE GENOMIC DNA]</scope>
    <source>
        <strain evidence="9 10">Uno17</strain>
    </source>
</reference>
<comment type="caution">
    <text evidence="9">The sequence shown here is derived from an EMBL/GenBank/DDBJ whole genome shotgun (WGS) entry which is preliminary data.</text>
</comment>
<dbReference type="CDD" id="cd06261">
    <property type="entry name" value="TM_PBP2"/>
    <property type="match status" value="1"/>
</dbReference>
<sequence>MATQPAGPSIASAQAGLVKEGGALPGRKRRGSAKQRSETLAAYLFLTPYLFVLCLFFFFVSLYGIGLSFFRIDLGFGAATFVGFKNYIQLFNQLANPGLSDFWTSMWNILKFTVCVVIGQTILALLLALLLQTIKTGKSAFRTMFYVPAVTSSVATSLIFLWLYNPNGLINYVLSLAGIHGPDWLNNVFWALPALMLLNIWSTAATFMIYFLAALQDLPTDVLEAAQVDGAGPWQSFSLITVPLLRPTIFLVVALGTIGAFQMFDQAKFMTNGQPLNSTLTPMLEIYNEAFNNGGFGQASAMSVILFLIIFVITILQRRMIDPGAQR</sequence>
<feature type="transmembrane region" description="Helical" evidence="7">
    <location>
        <begin position="40"/>
        <end position="65"/>
    </location>
</feature>
<dbReference type="InterPro" id="IPR035906">
    <property type="entry name" value="MetI-like_sf"/>
</dbReference>
<organism evidence="9 10">
    <name type="scientific">Dictyobacter arantiisoli</name>
    <dbReference type="NCBI Taxonomy" id="2014874"/>
    <lineage>
        <taxon>Bacteria</taxon>
        <taxon>Bacillati</taxon>
        <taxon>Chloroflexota</taxon>
        <taxon>Ktedonobacteria</taxon>
        <taxon>Ktedonobacterales</taxon>
        <taxon>Dictyobacteraceae</taxon>
        <taxon>Dictyobacter</taxon>
    </lineage>
</organism>
<dbReference type="GO" id="GO:0055085">
    <property type="term" value="P:transmembrane transport"/>
    <property type="evidence" value="ECO:0007669"/>
    <property type="project" value="InterPro"/>
</dbReference>
<keyword evidence="10" id="KW-1185">Reference proteome</keyword>
<evidence type="ECO:0000256" key="1">
    <source>
        <dbReference type="ARBA" id="ARBA00004651"/>
    </source>
</evidence>
<dbReference type="PROSITE" id="PS50928">
    <property type="entry name" value="ABC_TM1"/>
    <property type="match status" value="1"/>
</dbReference>
<dbReference type="Gene3D" id="1.10.3720.10">
    <property type="entry name" value="MetI-like"/>
    <property type="match status" value="1"/>
</dbReference>
<accession>A0A5A5T919</accession>
<evidence type="ECO:0000313" key="9">
    <source>
        <dbReference type="EMBL" id="GCF07533.1"/>
    </source>
</evidence>
<evidence type="ECO:0000259" key="8">
    <source>
        <dbReference type="PROSITE" id="PS50928"/>
    </source>
</evidence>
<protein>
    <submittedName>
        <fullName evidence="9">Sugar ABC transporter permease</fullName>
    </submittedName>
</protein>
<keyword evidence="4 7" id="KW-0812">Transmembrane</keyword>
<feature type="transmembrane region" description="Helical" evidence="7">
    <location>
        <begin position="188"/>
        <end position="213"/>
    </location>
</feature>
<keyword evidence="6 7" id="KW-0472">Membrane</keyword>
<dbReference type="EMBL" id="BIXY01000011">
    <property type="protein sequence ID" value="GCF07533.1"/>
    <property type="molecule type" value="Genomic_DNA"/>
</dbReference>
<feature type="domain" description="ABC transmembrane type-1" evidence="8">
    <location>
        <begin position="110"/>
        <end position="317"/>
    </location>
</feature>
<dbReference type="GO" id="GO:0005886">
    <property type="term" value="C:plasma membrane"/>
    <property type="evidence" value="ECO:0007669"/>
    <property type="project" value="UniProtKB-SubCell"/>
</dbReference>
<dbReference type="AlphaFoldDB" id="A0A5A5T919"/>
<keyword evidence="3" id="KW-1003">Cell membrane</keyword>
<dbReference type="PANTHER" id="PTHR30193">
    <property type="entry name" value="ABC TRANSPORTER PERMEASE PROTEIN"/>
    <property type="match status" value="1"/>
</dbReference>
<dbReference type="Proteomes" id="UP000322530">
    <property type="component" value="Unassembled WGS sequence"/>
</dbReference>
<evidence type="ECO:0000256" key="7">
    <source>
        <dbReference type="RuleBase" id="RU363032"/>
    </source>
</evidence>
<comment type="similarity">
    <text evidence="7">Belongs to the binding-protein-dependent transport system permease family.</text>
</comment>
<proteinExistence type="inferred from homology"/>
<dbReference type="InterPro" id="IPR000515">
    <property type="entry name" value="MetI-like"/>
</dbReference>
<dbReference type="PANTHER" id="PTHR30193:SF37">
    <property type="entry name" value="INNER MEMBRANE ABC TRANSPORTER PERMEASE PROTEIN YCJO"/>
    <property type="match status" value="1"/>
</dbReference>
<keyword evidence="2 7" id="KW-0813">Transport</keyword>
<evidence type="ECO:0000256" key="4">
    <source>
        <dbReference type="ARBA" id="ARBA00022692"/>
    </source>
</evidence>
<dbReference type="RefSeq" id="WP_172631882.1">
    <property type="nucleotide sequence ID" value="NZ_BIXY01000011.1"/>
</dbReference>